<keyword evidence="1" id="KW-1133">Transmembrane helix</keyword>
<gene>
    <name evidence="2" type="ORF">RFI_06614</name>
</gene>
<evidence type="ECO:0000313" key="2">
    <source>
        <dbReference type="EMBL" id="ETO30505.1"/>
    </source>
</evidence>
<feature type="transmembrane region" description="Helical" evidence="1">
    <location>
        <begin position="27"/>
        <end position="48"/>
    </location>
</feature>
<evidence type="ECO:0000313" key="3">
    <source>
        <dbReference type="Proteomes" id="UP000023152"/>
    </source>
</evidence>
<proteinExistence type="predicted"/>
<organism evidence="2 3">
    <name type="scientific">Reticulomyxa filosa</name>
    <dbReference type="NCBI Taxonomy" id="46433"/>
    <lineage>
        <taxon>Eukaryota</taxon>
        <taxon>Sar</taxon>
        <taxon>Rhizaria</taxon>
        <taxon>Retaria</taxon>
        <taxon>Foraminifera</taxon>
        <taxon>Monothalamids</taxon>
        <taxon>Reticulomyxidae</taxon>
        <taxon>Reticulomyxa</taxon>
    </lineage>
</organism>
<dbReference type="Proteomes" id="UP000023152">
    <property type="component" value="Unassembled WGS sequence"/>
</dbReference>
<dbReference type="AlphaFoldDB" id="X6NW29"/>
<name>X6NW29_RETFI</name>
<sequence>MLFLLALKTLTCVGVHLKAAFGNSIILNTLIFIVKLIIFFFLCMRVPLGRYVCKKKNEKGGHENDCRNAVFESTNVALTNVRCGNTHEWNGTGCSNTLFKNNENSGFYLTCVGGDTSCKDMSIEYDGGKQYDTYCSIECNLDSAAQTDPTCKNINITIANNDRGFDAITICVRSAR</sequence>
<keyword evidence="3" id="KW-1185">Reference proteome</keyword>
<dbReference type="EMBL" id="ASPP01005444">
    <property type="protein sequence ID" value="ETO30505.1"/>
    <property type="molecule type" value="Genomic_DNA"/>
</dbReference>
<evidence type="ECO:0000256" key="1">
    <source>
        <dbReference type="SAM" id="Phobius"/>
    </source>
</evidence>
<reference evidence="2 3" key="1">
    <citation type="journal article" date="2013" name="Curr. Biol.">
        <title>The Genome of the Foraminiferan Reticulomyxa filosa.</title>
        <authorList>
            <person name="Glockner G."/>
            <person name="Hulsmann N."/>
            <person name="Schleicher M."/>
            <person name="Noegel A.A."/>
            <person name="Eichinger L."/>
            <person name="Gallinger C."/>
            <person name="Pawlowski J."/>
            <person name="Sierra R."/>
            <person name="Euteneuer U."/>
            <person name="Pillet L."/>
            <person name="Moustafa A."/>
            <person name="Platzer M."/>
            <person name="Groth M."/>
            <person name="Szafranski K."/>
            <person name="Schliwa M."/>
        </authorList>
    </citation>
    <scope>NUCLEOTIDE SEQUENCE [LARGE SCALE GENOMIC DNA]</scope>
</reference>
<comment type="caution">
    <text evidence="2">The sequence shown here is derived from an EMBL/GenBank/DDBJ whole genome shotgun (WGS) entry which is preliminary data.</text>
</comment>
<keyword evidence="1" id="KW-0812">Transmembrane</keyword>
<keyword evidence="1" id="KW-0472">Membrane</keyword>
<accession>X6NW29</accession>
<protein>
    <submittedName>
        <fullName evidence="2">Uncharacterized protein</fullName>
    </submittedName>
</protein>